<dbReference type="SUPFAM" id="SSF52540">
    <property type="entry name" value="P-loop containing nucleoside triphosphate hydrolases"/>
    <property type="match status" value="1"/>
</dbReference>
<evidence type="ECO:0000259" key="1">
    <source>
        <dbReference type="Pfam" id="PF00485"/>
    </source>
</evidence>
<accession>A0ABU2BQH2</accession>
<keyword evidence="2" id="KW-0418">Kinase</keyword>
<dbReference type="InterPro" id="IPR027417">
    <property type="entry name" value="P-loop_NTPase"/>
</dbReference>
<dbReference type="RefSeq" id="WP_310298003.1">
    <property type="nucleotide sequence ID" value="NZ_BAAAPS010000002.1"/>
</dbReference>
<keyword evidence="3" id="KW-1185">Reference proteome</keyword>
<dbReference type="Pfam" id="PF00485">
    <property type="entry name" value="PRK"/>
    <property type="match status" value="1"/>
</dbReference>
<comment type="caution">
    <text evidence="2">The sequence shown here is derived from an EMBL/GenBank/DDBJ whole genome shotgun (WGS) entry which is preliminary data.</text>
</comment>
<keyword evidence="2" id="KW-0808">Transferase</keyword>
<dbReference type="Gene3D" id="3.40.50.300">
    <property type="entry name" value="P-loop containing nucleotide triphosphate hydrolases"/>
    <property type="match status" value="1"/>
</dbReference>
<reference evidence="2 3" key="1">
    <citation type="submission" date="2023-07" db="EMBL/GenBank/DDBJ databases">
        <title>Sequencing the genomes of 1000 actinobacteria strains.</title>
        <authorList>
            <person name="Klenk H.-P."/>
        </authorList>
    </citation>
    <scope>NUCLEOTIDE SEQUENCE [LARGE SCALE GENOMIC DNA]</scope>
    <source>
        <strain evidence="2 3">DSM 19426</strain>
    </source>
</reference>
<dbReference type="Proteomes" id="UP001183648">
    <property type="component" value="Unassembled WGS sequence"/>
</dbReference>
<sequence length="190" mass="21032">MTSVPRRIIGITGPPGVGKTTYAVQVATDLGGVHLPMDGFHLADVSLDRLGLRERKGAPETFDAWGYAALLARLRARPAEVVYAPAFERDLEQPLAGAIAIGPSADVVVTEGNYLLLDTPEWRAVRAQVDEVWYLDQDDDLRHERLVERHVRFGKSLDQARAWVARVDDVNAELIARTRAQADRVVDLRA</sequence>
<dbReference type="PANTHER" id="PTHR10285">
    <property type="entry name" value="URIDINE KINASE"/>
    <property type="match status" value="1"/>
</dbReference>
<dbReference type="InterPro" id="IPR006083">
    <property type="entry name" value="PRK/URK"/>
</dbReference>
<dbReference type="EMBL" id="JAVDYG010000001">
    <property type="protein sequence ID" value="MDR7360871.1"/>
    <property type="molecule type" value="Genomic_DNA"/>
</dbReference>
<evidence type="ECO:0000313" key="2">
    <source>
        <dbReference type="EMBL" id="MDR7360871.1"/>
    </source>
</evidence>
<protein>
    <submittedName>
        <fullName evidence="2">Pantothenate kinase</fullName>
    </submittedName>
</protein>
<proteinExistence type="predicted"/>
<name>A0ABU2BQH2_9ACTN</name>
<organism evidence="2 3">
    <name type="scientific">Nocardioides marmoribigeumensis</name>
    <dbReference type="NCBI Taxonomy" id="433649"/>
    <lineage>
        <taxon>Bacteria</taxon>
        <taxon>Bacillati</taxon>
        <taxon>Actinomycetota</taxon>
        <taxon>Actinomycetes</taxon>
        <taxon>Propionibacteriales</taxon>
        <taxon>Nocardioidaceae</taxon>
        <taxon>Nocardioides</taxon>
    </lineage>
</organism>
<gene>
    <name evidence="2" type="ORF">J2S63_000424</name>
</gene>
<dbReference type="NCBIfam" id="NF006743">
    <property type="entry name" value="PRK09270.1-2"/>
    <property type="match status" value="1"/>
</dbReference>
<feature type="domain" description="Phosphoribulokinase/uridine kinase" evidence="1">
    <location>
        <begin position="8"/>
        <end position="186"/>
    </location>
</feature>
<dbReference type="GO" id="GO:0016301">
    <property type="term" value="F:kinase activity"/>
    <property type="evidence" value="ECO:0007669"/>
    <property type="project" value="UniProtKB-KW"/>
</dbReference>
<evidence type="ECO:0000313" key="3">
    <source>
        <dbReference type="Proteomes" id="UP001183648"/>
    </source>
</evidence>